<dbReference type="AlphaFoldDB" id="A0A564Y1Q5"/>
<gene>
    <name evidence="1" type="ORF">WMSIL1_LOCUS2180</name>
</gene>
<name>A0A564Y1Q5_HYMDI</name>
<evidence type="ECO:0000313" key="2">
    <source>
        <dbReference type="Proteomes" id="UP000321570"/>
    </source>
</evidence>
<protein>
    <submittedName>
        <fullName evidence="1">Uncharacterized protein</fullName>
    </submittedName>
</protein>
<dbReference type="Proteomes" id="UP000321570">
    <property type="component" value="Unassembled WGS sequence"/>
</dbReference>
<sequence>ILIRSEKRLREHEQFIHPHLAIHSPLPRNPGLVWLTALLQLMLDFDRLIVDDFQPDIKTMT</sequence>
<dbReference type="EMBL" id="CABIJS010000055">
    <property type="protein sequence ID" value="VUZ41245.1"/>
    <property type="molecule type" value="Genomic_DNA"/>
</dbReference>
<proteinExistence type="predicted"/>
<keyword evidence="2" id="KW-1185">Reference proteome</keyword>
<reference evidence="1 2" key="1">
    <citation type="submission" date="2019-07" db="EMBL/GenBank/DDBJ databases">
        <authorList>
            <person name="Jastrzebski P J."/>
            <person name="Paukszto L."/>
            <person name="Jastrzebski P J."/>
        </authorList>
    </citation>
    <scope>NUCLEOTIDE SEQUENCE [LARGE SCALE GENOMIC DNA]</scope>
    <source>
        <strain evidence="1 2">WMS-il1</strain>
    </source>
</reference>
<organism evidence="1 2">
    <name type="scientific">Hymenolepis diminuta</name>
    <name type="common">Rat tapeworm</name>
    <dbReference type="NCBI Taxonomy" id="6216"/>
    <lineage>
        <taxon>Eukaryota</taxon>
        <taxon>Metazoa</taxon>
        <taxon>Spiralia</taxon>
        <taxon>Lophotrochozoa</taxon>
        <taxon>Platyhelminthes</taxon>
        <taxon>Cestoda</taxon>
        <taxon>Eucestoda</taxon>
        <taxon>Cyclophyllidea</taxon>
        <taxon>Hymenolepididae</taxon>
        <taxon>Hymenolepis</taxon>
    </lineage>
</organism>
<feature type="non-terminal residue" evidence="1">
    <location>
        <position position="1"/>
    </location>
</feature>
<accession>A0A564Y1Q5</accession>
<evidence type="ECO:0000313" key="1">
    <source>
        <dbReference type="EMBL" id="VUZ41245.1"/>
    </source>
</evidence>